<dbReference type="PANTHER" id="PTHR35861:SF2">
    <property type="entry name" value="FELS-2 PROPHAGE PROTEIN"/>
    <property type="match status" value="1"/>
</dbReference>
<keyword evidence="2" id="KW-1185">Reference proteome</keyword>
<dbReference type="AlphaFoldDB" id="A0A6I2KXF9"/>
<dbReference type="InterPro" id="IPR052042">
    <property type="entry name" value="Tail_sheath_structural"/>
</dbReference>
<dbReference type="Proteomes" id="UP000433309">
    <property type="component" value="Unassembled WGS sequence"/>
</dbReference>
<protein>
    <submittedName>
        <fullName evidence="1">Phage tail protein</fullName>
    </submittedName>
</protein>
<dbReference type="PANTHER" id="PTHR35861">
    <property type="match status" value="1"/>
</dbReference>
<gene>
    <name evidence="1" type="ORF">GJ699_02590</name>
</gene>
<proteinExistence type="predicted"/>
<dbReference type="EMBL" id="WKJK01000001">
    <property type="protein sequence ID" value="MRW88866.1"/>
    <property type="molecule type" value="Genomic_DNA"/>
</dbReference>
<accession>A0A6I2KXF9</accession>
<name>A0A6I2KXF9_9BURK</name>
<dbReference type="RefSeq" id="WP_154372783.1">
    <property type="nucleotide sequence ID" value="NZ_WKJK01000001.1"/>
</dbReference>
<comment type="caution">
    <text evidence="1">The sequence shown here is derived from an EMBL/GenBank/DDBJ whole genome shotgun (WGS) entry which is preliminary data.</text>
</comment>
<evidence type="ECO:0000313" key="2">
    <source>
        <dbReference type="Proteomes" id="UP000433309"/>
    </source>
</evidence>
<organism evidence="1 2">
    <name type="scientific">Duganella guangzhouensis</name>
    <dbReference type="NCBI Taxonomy" id="2666084"/>
    <lineage>
        <taxon>Bacteria</taxon>
        <taxon>Pseudomonadati</taxon>
        <taxon>Pseudomonadota</taxon>
        <taxon>Betaproteobacteria</taxon>
        <taxon>Burkholderiales</taxon>
        <taxon>Oxalobacteraceae</taxon>
        <taxon>Telluria group</taxon>
        <taxon>Duganella</taxon>
    </lineage>
</organism>
<dbReference type="Gene3D" id="3.40.50.11780">
    <property type="match status" value="1"/>
</dbReference>
<evidence type="ECO:0000313" key="1">
    <source>
        <dbReference type="EMBL" id="MRW88866.1"/>
    </source>
</evidence>
<sequence>MTIYQQGQINATAQVVPDLFVQVIPPSQATLNGVPSNVLGICGTAQWGPVGAATPISAMSDYAQAHGAIQNRKYDMGTAVAIAVQQGANNMRCTRVTDGTDVAATATVQTTGLTLTAKYTGTLGNQIQATIANGSAANSFKLTLALPGFTPEVFDNITGTGNAFWVNAAAAINNGNSDLRGKSDLVVAAAGALTAAPVAGSVTLTGGTDGAATITGTVLIGTDGVSRKGMYAWRGAGISVGMLADCDDSTTWATQAAFGLAEGVYMVATGPAGDSVGDGVTTGAAYVKKNLGIDSYALKLLFGDWIYWADSVNSVTRLVSPQAFSAGLLANINPASSGLNKQVQSVVGTQRSAANKKYSQAELTILGQAGLDLICNPVPGGAYFGMRFGRNTSSSQSIRGDNYTRMTNYLAASLNSGMGQYVGQLQSQSAQDTLRPQVKATLDNFLLGMKQTTAASSNGMIDDYNTKCDLGNNPATRIAAGYLQADVSVRYLSVVENFIINLQGGQNVDIVRTNTTAQ</sequence>
<reference evidence="1 2" key="1">
    <citation type="submission" date="2019-11" db="EMBL/GenBank/DDBJ databases">
        <title>Novel species isolated from a subtropical stream in China.</title>
        <authorList>
            <person name="Lu H."/>
        </authorList>
    </citation>
    <scope>NUCLEOTIDE SEQUENCE [LARGE SCALE GENOMIC DNA]</scope>
    <source>
        <strain evidence="1 2">FT80W</strain>
    </source>
</reference>